<dbReference type="RefSeq" id="XP_007773792.1">
    <property type="nucleotide sequence ID" value="XM_007775602.1"/>
</dbReference>
<dbReference type="SUPFAM" id="SSF52058">
    <property type="entry name" value="L domain-like"/>
    <property type="match status" value="1"/>
</dbReference>
<proteinExistence type="predicted"/>
<dbReference type="Gene3D" id="3.80.10.10">
    <property type="entry name" value="Ribonuclease Inhibitor"/>
    <property type="match status" value="1"/>
</dbReference>
<evidence type="ECO:0000313" key="1">
    <source>
        <dbReference type="EMBL" id="EIW75768.1"/>
    </source>
</evidence>
<dbReference type="KEGG" id="cput:CONPUDRAFT_158560"/>
<dbReference type="GeneID" id="19203938"/>
<dbReference type="Gene3D" id="1.20.1280.50">
    <property type="match status" value="1"/>
</dbReference>
<dbReference type="Proteomes" id="UP000053558">
    <property type="component" value="Unassembled WGS sequence"/>
</dbReference>
<dbReference type="PANTHER" id="PTHR38926:SF5">
    <property type="entry name" value="F-BOX AND LEUCINE-RICH REPEAT PROTEIN 6"/>
    <property type="match status" value="1"/>
</dbReference>
<sequence length="709" mass="78825">MVCRKSRIEIDHELRTINAQVKTLQRREEELARILKDMYLLHASIQAENRSLLQQRIQLEFQKQPINWLPSELLCRIFFHVIWQDPVNDGDPQFSEQRNTIYPDAITLSHVCSRWRQVALSTSRLWAYISYRTRRWCPKALSLLLERAGTSPIDLAYSVRPRDVRAKEDAREEVLTGKQLLRAIIRPYSHRLRSLHLTFHEMAGVDAVTTTLSSLDFPMLQQLELSVPPKNRRHFRSETSTLNFLEHSTTSRFDSLTDMRVQGVPLRCFSRYTLVNLRTLELSFPAQGSSLPTEELTRFLAYASQLEDLTLDNVRHDGKHLPTAPSSTTSDADSLPNTTLPLLQRLTWHDASAAHVRTLMSSLHTPRLKSWDLTVLPEPNFGVALARADWLAIRPAPTSDPLEGVHTLSALTDLTVQCNDGEALERVLHAFAFPALERLELGFLDPISAAGAGAKLGLPRVESLFRDPRLATLTHLTLSDFAFKGGRGYARAMGGHGYECEMEYEDGAMLQYMPGLVSLTLVACASAGVLLHELARTCPGGGFSNTCAAQGQGITVRACPKLEEMTLMSCQDVAFEDICRIAHLRSGQLRTGPSANVNGNVPALPTFGTCLAGSWPLDSNAVAPAAVGNAPPPLNLSVQAQRKVIPLRRSMHTNRAPMGGFSTTSMMIPSMAMAPHPAKLERVYIDDCPLVTRRDVEALEDMGVIVSYS</sequence>
<dbReference type="OrthoDB" id="3027018at2759"/>
<accession>A0A5M3M974</accession>
<protein>
    <submittedName>
        <fullName evidence="1">Uncharacterized protein</fullName>
    </submittedName>
</protein>
<organism evidence="1 2">
    <name type="scientific">Coniophora puteana (strain RWD-64-598)</name>
    <name type="common">Brown rot fungus</name>
    <dbReference type="NCBI Taxonomy" id="741705"/>
    <lineage>
        <taxon>Eukaryota</taxon>
        <taxon>Fungi</taxon>
        <taxon>Dikarya</taxon>
        <taxon>Basidiomycota</taxon>
        <taxon>Agaricomycotina</taxon>
        <taxon>Agaricomycetes</taxon>
        <taxon>Agaricomycetidae</taxon>
        <taxon>Boletales</taxon>
        <taxon>Coniophorineae</taxon>
        <taxon>Coniophoraceae</taxon>
        <taxon>Coniophora</taxon>
    </lineage>
</organism>
<name>A0A5M3M974_CONPW</name>
<comment type="caution">
    <text evidence="1">The sequence shown here is derived from an EMBL/GenBank/DDBJ whole genome shotgun (WGS) entry which is preliminary data.</text>
</comment>
<reference evidence="2" key="1">
    <citation type="journal article" date="2012" name="Science">
        <title>The Paleozoic origin of enzymatic lignin decomposition reconstructed from 31 fungal genomes.</title>
        <authorList>
            <person name="Floudas D."/>
            <person name="Binder M."/>
            <person name="Riley R."/>
            <person name="Barry K."/>
            <person name="Blanchette R.A."/>
            <person name="Henrissat B."/>
            <person name="Martinez A.T."/>
            <person name="Otillar R."/>
            <person name="Spatafora J.W."/>
            <person name="Yadav J.S."/>
            <person name="Aerts A."/>
            <person name="Benoit I."/>
            <person name="Boyd A."/>
            <person name="Carlson A."/>
            <person name="Copeland A."/>
            <person name="Coutinho P.M."/>
            <person name="de Vries R.P."/>
            <person name="Ferreira P."/>
            <person name="Findley K."/>
            <person name="Foster B."/>
            <person name="Gaskell J."/>
            <person name="Glotzer D."/>
            <person name="Gorecki P."/>
            <person name="Heitman J."/>
            <person name="Hesse C."/>
            <person name="Hori C."/>
            <person name="Igarashi K."/>
            <person name="Jurgens J.A."/>
            <person name="Kallen N."/>
            <person name="Kersten P."/>
            <person name="Kohler A."/>
            <person name="Kuees U."/>
            <person name="Kumar T.K.A."/>
            <person name="Kuo A."/>
            <person name="LaButti K."/>
            <person name="Larrondo L.F."/>
            <person name="Lindquist E."/>
            <person name="Ling A."/>
            <person name="Lombard V."/>
            <person name="Lucas S."/>
            <person name="Lundell T."/>
            <person name="Martin R."/>
            <person name="McLaughlin D.J."/>
            <person name="Morgenstern I."/>
            <person name="Morin E."/>
            <person name="Murat C."/>
            <person name="Nagy L.G."/>
            <person name="Nolan M."/>
            <person name="Ohm R.A."/>
            <person name="Patyshakuliyeva A."/>
            <person name="Rokas A."/>
            <person name="Ruiz-Duenas F.J."/>
            <person name="Sabat G."/>
            <person name="Salamov A."/>
            <person name="Samejima M."/>
            <person name="Schmutz J."/>
            <person name="Slot J.C."/>
            <person name="St John F."/>
            <person name="Stenlid J."/>
            <person name="Sun H."/>
            <person name="Sun S."/>
            <person name="Syed K."/>
            <person name="Tsang A."/>
            <person name="Wiebenga A."/>
            <person name="Young D."/>
            <person name="Pisabarro A."/>
            <person name="Eastwood D.C."/>
            <person name="Martin F."/>
            <person name="Cullen D."/>
            <person name="Grigoriev I.V."/>
            <person name="Hibbett D.S."/>
        </authorList>
    </citation>
    <scope>NUCLEOTIDE SEQUENCE [LARGE SCALE GENOMIC DNA]</scope>
    <source>
        <strain evidence="2">RWD-64-598 SS2</strain>
    </source>
</reference>
<evidence type="ECO:0000313" key="2">
    <source>
        <dbReference type="Proteomes" id="UP000053558"/>
    </source>
</evidence>
<dbReference type="EMBL" id="JH711587">
    <property type="protein sequence ID" value="EIW75768.1"/>
    <property type="molecule type" value="Genomic_DNA"/>
</dbReference>
<keyword evidence="2" id="KW-1185">Reference proteome</keyword>
<dbReference type="InterPro" id="IPR032675">
    <property type="entry name" value="LRR_dom_sf"/>
</dbReference>
<dbReference type="PANTHER" id="PTHR38926">
    <property type="entry name" value="F-BOX DOMAIN CONTAINING PROTEIN, EXPRESSED"/>
    <property type="match status" value="1"/>
</dbReference>
<dbReference type="AlphaFoldDB" id="A0A5M3M974"/>
<dbReference type="OMA" id="HELRTIN"/>
<gene>
    <name evidence="1" type="ORF">CONPUDRAFT_158560</name>
</gene>